<comment type="caution">
    <text evidence="2">The sequence shown here is derived from an EMBL/GenBank/DDBJ whole genome shotgun (WGS) entry which is preliminary data.</text>
</comment>
<keyword evidence="1" id="KW-0812">Transmembrane</keyword>
<feature type="transmembrane region" description="Helical" evidence="1">
    <location>
        <begin position="274"/>
        <end position="295"/>
    </location>
</feature>
<evidence type="ECO:0000313" key="3">
    <source>
        <dbReference type="Proteomes" id="UP000024635"/>
    </source>
</evidence>
<evidence type="ECO:0008006" key="4">
    <source>
        <dbReference type="Google" id="ProtNLM"/>
    </source>
</evidence>
<gene>
    <name evidence="2" type="primary">Acey_s0018.g3661</name>
    <name evidence="2" type="ORF">Y032_0018g3661</name>
</gene>
<dbReference type="Proteomes" id="UP000024635">
    <property type="component" value="Unassembled WGS sequence"/>
</dbReference>
<evidence type="ECO:0000256" key="1">
    <source>
        <dbReference type="SAM" id="Phobius"/>
    </source>
</evidence>
<dbReference type="OrthoDB" id="6423981at2759"/>
<protein>
    <recommendedName>
        <fullName evidence="4">ZP domain-containing protein</fullName>
    </recommendedName>
</protein>
<dbReference type="AlphaFoldDB" id="A0A016V2X5"/>
<organism evidence="2 3">
    <name type="scientific">Ancylostoma ceylanicum</name>
    <dbReference type="NCBI Taxonomy" id="53326"/>
    <lineage>
        <taxon>Eukaryota</taxon>
        <taxon>Metazoa</taxon>
        <taxon>Ecdysozoa</taxon>
        <taxon>Nematoda</taxon>
        <taxon>Chromadorea</taxon>
        <taxon>Rhabditida</taxon>
        <taxon>Rhabditina</taxon>
        <taxon>Rhabditomorpha</taxon>
        <taxon>Strongyloidea</taxon>
        <taxon>Ancylostomatidae</taxon>
        <taxon>Ancylostomatinae</taxon>
        <taxon>Ancylostoma</taxon>
    </lineage>
</organism>
<keyword evidence="1" id="KW-1133">Transmembrane helix</keyword>
<evidence type="ECO:0000313" key="2">
    <source>
        <dbReference type="EMBL" id="EYC22009.1"/>
    </source>
</evidence>
<dbReference type="EMBL" id="JARK01001354">
    <property type="protein sequence ID" value="EYC22009.1"/>
    <property type="molecule type" value="Genomic_DNA"/>
</dbReference>
<name>A0A016V2X5_9BILA</name>
<keyword evidence="3" id="KW-1185">Reference proteome</keyword>
<sequence length="330" mass="36723">MVKKDVSPCWHHECVERGCREQHVTRMACRSMHTKIRLSWRDARTPHSGTLVRAFDTWKRRLHFLHFSRFSRSFTPAYESTVPKNPEIRENLRCKDFHGGPSPVSITSKELHRHIFLQIMKKGRPVDSVFIGEALVARVESDIAPERLRVMECTAHRVGGSGPPTAVTLIADGCALLPSLMAPMQLGKKGWESTLSAFRIDGSEQLDIACLVAVCPDEACPNLTCPPSKDRRSRSLAEKHPIRVDHRLIVKARAADDFQKDSRAFPEVCLQPTVYLSGLGLLALSLAALALSLCVGAKRRSDSVEDLLSISQISAPQKEVGAKYIKTLSL</sequence>
<reference evidence="3" key="1">
    <citation type="journal article" date="2015" name="Nat. Genet.">
        <title>The genome and transcriptome of the zoonotic hookworm Ancylostoma ceylanicum identify infection-specific gene families.</title>
        <authorList>
            <person name="Schwarz E.M."/>
            <person name="Hu Y."/>
            <person name="Antoshechkin I."/>
            <person name="Miller M.M."/>
            <person name="Sternberg P.W."/>
            <person name="Aroian R.V."/>
        </authorList>
    </citation>
    <scope>NUCLEOTIDE SEQUENCE</scope>
    <source>
        <strain evidence="3">HY135</strain>
    </source>
</reference>
<keyword evidence="1" id="KW-0472">Membrane</keyword>
<proteinExistence type="predicted"/>
<accession>A0A016V2X5</accession>